<comment type="caution">
    <text evidence="1">The sequence shown here is derived from an EMBL/GenBank/DDBJ whole genome shotgun (WGS) entry which is preliminary data.</text>
</comment>
<evidence type="ECO:0000313" key="2">
    <source>
        <dbReference type="Proteomes" id="UP000567922"/>
    </source>
</evidence>
<accession>A0A839RPR0</accession>
<dbReference type="AlphaFoldDB" id="A0A839RPR0"/>
<dbReference type="SUPFAM" id="SSF55961">
    <property type="entry name" value="Bet v1-like"/>
    <property type="match status" value="1"/>
</dbReference>
<proteinExistence type="predicted"/>
<dbReference type="InterPro" id="IPR019587">
    <property type="entry name" value="Polyketide_cyclase/dehydratase"/>
</dbReference>
<dbReference type="OrthoDB" id="5182747at2"/>
<dbReference type="Proteomes" id="UP000567922">
    <property type="component" value="Unassembled WGS sequence"/>
</dbReference>
<dbReference type="Gene3D" id="3.30.530.20">
    <property type="match status" value="1"/>
</dbReference>
<dbReference type="RefSeq" id="WP_064440043.1">
    <property type="nucleotide sequence ID" value="NZ_BDDI01000006.1"/>
</dbReference>
<keyword evidence="2" id="KW-1185">Reference proteome</keyword>
<organism evidence="1 2">
    <name type="scientific">Hoyosella altamirensis</name>
    <dbReference type="NCBI Taxonomy" id="616997"/>
    <lineage>
        <taxon>Bacteria</taxon>
        <taxon>Bacillati</taxon>
        <taxon>Actinomycetota</taxon>
        <taxon>Actinomycetes</taxon>
        <taxon>Mycobacteriales</taxon>
        <taxon>Hoyosellaceae</taxon>
        <taxon>Hoyosella</taxon>
    </lineage>
</organism>
<name>A0A839RPR0_9ACTN</name>
<dbReference type="CDD" id="cd07818">
    <property type="entry name" value="SRPBCC_1"/>
    <property type="match status" value="1"/>
</dbReference>
<sequence length="155" mass="17221">MGESTFTVSRSTTIGAPPSTVYELLSNFHNWPNWSPWEELDPNMEREFSGAEAGEGAEYAWSGNKKAGKGRMKIIEAVTPSKVRIALSFEKPFKSENTTSFTITGQGSNSEVNWTMKGPKSIFSRVMVLFGGMDKMIGKDFEKGLANLKREAERL</sequence>
<reference evidence="1 2" key="1">
    <citation type="submission" date="2020-08" db="EMBL/GenBank/DDBJ databases">
        <title>Sequencing the genomes of 1000 actinobacteria strains.</title>
        <authorList>
            <person name="Klenk H.-P."/>
        </authorList>
    </citation>
    <scope>NUCLEOTIDE SEQUENCE [LARGE SCALE GENOMIC DNA]</scope>
    <source>
        <strain evidence="1 2">DSM 45258</strain>
    </source>
</reference>
<dbReference type="EMBL" id="JACHWS010000002">
    <property type="protein sequence ID" value="MBB3038198.1"/>
    <property type="molecule type" value="Genomic_DNA"/>
</dbReference>
<dbReference type="InterPro" id="IPR023393">
    <property type="entry name" value="START-like_dom_sf"/>
</dbReference>
<gene>
    <name evidence="1" type="ORF">FHU29_002647</name>
</gene>
<dbReference type="Pfam" id="PF10604">
    <property type="entry name" value="Polyketide_cyc2"/>
    <property type="match status" value="1"/>
</dbReference>
<protein>
    <submittedName>
        <fullName evidence="1">Uncharacterized protein YndB with AHSA1/START domain</fullName>
    </submittedName>
</protein>
<evidence type="ECO:0000313" key="1">
    <source>
        <dbReference type="EMBL" id="MBB3038198.1"/>
    </source>
</evidence>